<comment type="cofactor">
    <cofactor evidence="13 14">
        <name>Zn(2+)</name>
        <dbReference type="ChEBI" id="CHEBI:29105"/>
    </cofactor>
    <text evidence="13 14">Binds 1 zinc ion per subunit.</text>
</comment>
<evidence type="ECO:0000259" key="17">
    <source>
        <dbReference type="PROSITE" id="PS50070"/>
    </source>
</evidence>
<dbReference type="SUPFAM" id="SSF56436">
    <property type="entry name" value="C-type lectin-like"/>
    <property type="match status" value="1"/>
</dbReference>
<feature type="disulfide bond" evidence="12">
    <location>
        <begin position="380"/>
        <end position="414"/>
    </location>
</feature>
<dbReference type="InterPro" id="IPR031569">
    <property type="entry name" value="ApeC"/>
</dbReference>
<feature type="binding site" evidence="13">
    <location>
        <position position="200"/>
    </location>
    <ligand>
        <name>Zn(2+)</name>
        <dbReference type="ChEBI" id="CHEBI:29105"/>
        <note>catalytic</note>
    </ligand>
</feature>
<evidence type="ECO:0000256" key="7">
    <source>
        <dbReference type="ARBA" id="ARBA00022833"/>
    </source>
</evidence>
<dbReference type="InterPro" id="IPR013806">
    <property type="entry name" value="Kringle-like"/>
</dbReference>
<dbReference type="InterPro" id="IPR000001">
    <property type="entry name" value="Kringle"/>
</dbReference>
<keyword evidence="11" id="KW-0768">Sushi</keyword>
<protein>
    <recommendedName>
        <fullName evidence="14">Metalloendopeptidase</fullName>
        <ecNumber evidence="14">3.4.24.-</ecNumber>
    </recommendedName>
</protein>
<feature type="disulfide bond" evidence="12">
    <location>
        <begin position="1019"/>
        <end position="1053"/>
    </location>
</feature>
<evidence type="ECO:0000256" key="5">
    <source>
        <dbReference type="ARBA" id="ARBA00022729"/>
    </source>
</evidence>
<dbReference type="SMART" id="SM00235">
    <property type="entry name" value="ZnMc"/>
    <property type="match status" value="1"/>
</dbReference>
<dbReference type="PRINTS" id="PR00018">
    <property type="entry name" value="KRINGLE"/>
</dbReference>
<evidence type="ECO:0000259" key="15">
    <source>
        <dbReference type="PROSITE" id="PS01180"/>
    </source>
</evidence>
<dbReference type="InterPro" id="IPR018056">
    <property type="entry name" value="Kringle_CS"/>
</dbReference>
<dbReference type="SUPFAM" id="SSF57440">
    <property type="entry name" value="Kringle-like"/>
    <property type="match status" value="1"/>
</dbReference>
<feature type="domain" description="Sushi" evidence="18">
    <location>
        <begin position="831"/>
        <end position="889"/>
    </location>
</feature>
<keyword evidence="21" id="KW-1185">Reference proteome</keyword>
<dbReference type="InterPro" id="IPR001304">
    <property type="entry name" value="C-type_lectin-like"/>
</dbReference>
<evidence type="ECO:0000256" key="4">
    <source>
        <dbReference type="ARBA" id="ARBA00022723"/>
    </source>
</evidence>
<feature type="binding site" evidence="13">
    <location>
        <position position="210"/>
    </location>
    <ligand>
        <name>Zn(2+)</name>
        <dbReference type="ChEBI" id="CHEBI:29105"/>
        <note>catalytic</note>
    </ligand>
</feature>
<dbReference type="SUPFAM" id="SSF55486">
    <property type="entry name" value="Metalloproteases ('zincins'), catalytic domain"/>
    <property type="match status" value="1"/>
</dbReference>
<dbReference type="PRINTS" id="PR00480">
    <property type="entry name" value="ASTACIN"/>
</dbReference>
<feature type="domain" description="ShKT" evidence="19">
    <location>
        <begin position="1019"/>
        <end position="1053"/>
    </location>
</feature>
<dbReference type="InterPro" id="IPR000436">
    <property type="entry name" value="Sushi_SCR_CCP_dom"/>
</dbReference>
<evidence type="ECO:0000256" key="11">
    <source>
        <dbReference type="PROSITE-ProRule" id="PRU00302"/>
    </source>
</evidence>
<dbReference type="Gene3D" id="2.60.120.290">
    <property type="entry name" value="Spermadhesin, CUB domain"/>
    <property type="match status" value="1"/>
</dbReference>
<evidence type="ECO:0000256" key="6">
    <source>
        <dbReference type="ARBA" id="ARBA00022801"/>
    </source>
</evidence>
<keyword evidence="5" id="KW-0732">Signal</keyword>
<dbReference type="RefSeq" id="XP_035826903.1">
    <property type="nucleotide sequence ID" value="XM_035971010.1"/>
</dbReference>
<feature type="domain" description="CUB" evidence="15">
    <location>
        <begin position="595"/>
        <end position="705"/>
    </location>
</feature>
<feature type="binding site" evidence="13">
    <location>
        <position position="204"/>
    </location>
    <ligand>
        <name>Zn(2+)</name>
        <dbReference type="ChEBI" id="CHEBI:29105"/>
        <note>catalytic</note>
    </ligand>
</feature>
<evidence type="ECO:0000313" key="22">
    <source>
        <dbReference type="RefSeq" id="XP_035826903.1"/>
    </source>
</evidence>
<dbReference type="CDD" id="cd00041">
    <property type="entry name" value="CUB"/>
    <property type="match status" value="1"/>
</dbReference>
<evidence type="ECO:0000256" key="9">
    <source>
        <dbReference type="ARBA" id="ARBA00023157"/>
    </source>
</evidence>
<dbReference type="PROSITE" id="PS51864">
    <property type="entry name" value="ASTACIN"/>
    <property type="match status" value="1"/>
</dbReference>
<dbReference type="InterPro" id="IPR035976">
    <property type="entry name" value="Sushi/SCR/CCP_sf"/>
</dbReference>
<dbReference type="Pfam" id="PF16977">
    <property type="entry name" value="ApeC"/>
    <property type="match status" value="1"/>
</dbReference>
<keyword evidence="8 13" id="KW-0482">Metalloprotease</keyword>
<feature type="active site" evidence="13">
    <location>
        <position position="201"/>
    </location>
</feature>
<dbReference type="InterPro" id="IPR001506">
    <property type="entry name" value="Peptidase_M12A"/>
</dbReference>
<dbReference type="InterPro" id="IPR018378">
    <property type="entry name" value="C-type_lectin_CS"/>
</dbReference>
<name>A0ABM1VWW1_APLCA</name>
<dbReference type="PROSITE" id="PS50070">
    <property type="entry name" value="KRINGLE_2"/>
    <property type="match status" value="1"/>
</dbReference>
<dbReference type="SMART" id="SM00034">
    <property type="entry name" value="CLECT"/>
    <property type="match status" value="1"/>
</dbReference>
<dbReference type="PROSITE" id="PS00615">
    <property type="entry name" value="C_TYPE_LECTIN_1"/>
    <property type="match status" value="1"/>
</dbReference>
<dbReference type="InterPro" id="IPR016186">
    <property type="entry name" value="C-type_lectin-like/link_sf"/>
</dbReference>
<dbReference type="PANTHER" id="PTHR19324:SF33">
    <property type="entry name" value="MUCIN-5AC"/>
    <property type="match status" value="1"/>
</dbReference>
<dbReference type="PROSITE" id="PS50041">
    <property type="entry name" value="C_TYPE_LECTIN_2"/>
    <property type="match status" value="1"/>
</dbReference>
<dbReference type="EC" id="3.4.24.-" evidence="14"/>
<evidence type="ECO:0000259" key="16">
    <source>
        <dbReference type="PROSITE" id="PS50041"/>
    </source>
</evidence>
<sequence>MQDDVRFEEDPEFALIMAWDAREKEREQIHGLSHGEEELEPDHNTDVEEDYINAKKASIHSKLNDKLEEMSEAARKQRNIGDGRPEGGHRMRRNMVESLQSRLWTKGIVPYVIEGAVEGVVNASIDRAMKVMSSLSCLSFVPWKKYSNGSTTNDLLNLGHDGYLFFLIKGGYSGCWSHIGNRNVSTGQEVACCGGMVCVHEISHALGVHHEHQNPGNEGWIRVNIKSVQDLYKVHLSPVYDTSLYKEGYDVTSLMHYGTSFFGIGGDPTITFLMPEMTPKTNIYYIKKHLNMVYDCAAVQCPSFAGACSNEGYVVFEKGQCRCQCPYGLDPLSGCNDVISKGISSFKFPSGSFALPRTTSGCLEDFTEGSLTHYPEVESCADSQQYCSYWAKIGECQRNPNYMNQNCKLSCDVCDKTGSWSSTPSTLSGSVTRQKATHDFCVNDGAASDPNTAWPIGSYCIYRKGGECPDGFNQGFVQFADVSNSTHGSFNSGDLPDGTFTAHGTRLEFCCRDDGFLHMPIDLPSQNEFALFQKFMGCQEINGMHVYPEYSVFNNLNSGQAEISGDTPVLEYHKLYQQYIIRTCVYRPVNKLADCGRMVNIDSDNDVFFQPNFSGQDAECTWVFKAQENDRLRLTFPVAGVTGVDVNCEDEVEIRLARLGQPGLIHCGAGLHKDFTSVDNVMALTFRTRHGSNSTLSFIVSLIDDETHCYNTQDKGRSYSGKVNITRNFVPCLDWKSVTHCPHHAFSQGDALDNLEGNYCRNPGNGLRPWCYTEAVGCVRDYCEVCLMEHPQDSLPDCAQLAKTADFCETEPDAHSLCPLSCNSPRDVSVVRCPAPEDLTASSIITTPRLDSYRVGDVVTYSCDRNPSTVDRMCLSTGQWSPLNHACEECPNGWELSNGNCYKHFPVPLKHSEARATCAMYNALLSSAKSPAENTFVANMRPYVKEIWLGLSDIATEGSFVWDDGTPLVWSKWSSDDPNNLNKNEDCVFMRRNEWWVDVPCDNYLRPFVCKRPREHDPCHDLSRHCGWWANNGECQRSPGYMNYHCKWSCNVCPVAVCEDLLPSCSDLLTFDQDACTQYPDFMKRNCRLACNLCVP</sequence>
<dbReference type="Pfam" id="PF00084">
    <property type="entry name" value="Sushi"/>
    <property type="match status" value="1"/>
</dbReference>
<feature type="domain" description="Peptidase M12A" evidence="20">
    <location>
        <begin position="94"/>
        <end position="297"/>
    </location>
</feature>
<dbReference type="Pfam" id="PF00059">
    <property type="entry name" value="Lectin_C"/>
    <property type="match status" value="1"/>
</dbReference>
<dbReference type="InterPro" id="IPR006026">
    <property type="entry name" value="Peptidase_Metallo"/>
</dbReference>
<dbReference type="InterPro" id="IPR035914">
    <property type="entry name" value="Sperma_CUB_dom_sf"/>
</dbReference>
<feature type="domain" description="Kringle" evidence="17">
    <location>
        <begin position="715"/>
        <end position="798"/>
    </location>
</feature>
<comment type="function">
    <text evidence="1">Metalloprotease.</text>
</comment>
<feature type="disulfide bond" evidence="10">
    <location>
        <begin position="732"/>
        <end position="771"/>
    </location>
</feature>
<reference evidence="22" key="1">
    <citation type="submission" date="2025-08" db="UniProtKB">
        <authorList>
            <consortium name="RefSeq"/>
        </authorList>
    </citation>
    <scope>IDENTIFICATION</scope>
</reference>
<dbReference type="Gene3D" id="2.10.70.10">
    <property type="entry name" value="Complement Module, domain 1"/>
    <property type="match status" value="1"/>
</dbReference>
<organism evidence="21 22">
    <name type="scientific">Aplysia californica</name>
    <name type="common">California sea hare</name>
    <dbReference type="NCBI Taxonomy" id="6500"/>
    <lineage>
        <taxon>Eukaryota</taxon>
        <taxon>Metazoa</taxon>
        <taxon>Spiralia</taxon>
        <taxon>Lophotrochozoa</taxon>
        <taxon>Mollusca</taxon>
        <taxon>Gastropoda</taxon>
        <taxon>Heterobranchia</taxon>
        <taxon>Euthyneura</taxon>
        <taxon>Tectipleura</taxon>
        <taxon>Aplysiida</taxon>
        <taxon>Aplysioidea</taxon>
        <taxon>Aplysiidae</taxon>
        <taxon>Aplysia</taxon>
    </lineage>
</organism>
<feature type="disulfide bond" evidence="10">
    <location>
        <begin position="760"/>
        <end position="783"/>
    </location>
</feature>
<dbReference type="PROSITE" id="PS51670">
    <property type="entry name" value="SHKT"/>
    <property type="match status" value="3"/>
</dbReference>
<dbReference type="SMART" id="SM00130">
    <property type="entry name" value="KR"/>
    <property type="match status" value="1"/>
</dbReference>
<dbReference type="SMART" id="SM00032">
    <property type="entry name" value="CCP"/>
    <property type="match status" value="1"/>
</dbReference>
<accession>A0ABM1VWW1</accession>
<evidence type="ECO:0000259" key="19">
    <source>
        <dbReference type="PROSITE" id="PS51670"/>
    </source>
</evidence>
<evidence type="ECO:0000256" key="3">
    <source>
        <dbReference type="ARBA" id="ARBA00022670"/>
    </source>
</evidence>
<dbReference type="Gene3D" id="3.10.100.10">
    <property type="entry name" value="Mannose-Binding Protein A, subunit A"/>
    <property type="match status" value="1"/>
</dbReference>
<comment type="caution">
    <text evidence="10">Lacks conserved residue(s) required for the propagation of feature annotation.</text>
</comment>
<evidence type="ECO:0000313" key="21">
    <source>
        <dbReference type="Proteomes" id="UP000694888"/>
    </source>
</evidence>
<dbReference type="Proteomes" id="UP000694888">
    <property type="component" value="Unplaced"/>
</dbReference>
<evidence type="ECO:0000259" key="20">
    <source>
        <dbReference type="PROSITE" id="PS51864"/>
    </source>
</evidence>
<keyword evidence="4 13" id="KW-0479">Metal-binding</keyword>
<keyword evidence="2 10" id="KW-0420">Kringle</keyword>
<dbReference type="Pfam" id="PF00431">
    <property type="entry name" value="CUB"/>
    <property type="match status" value="1"/>
</dbReference>
<evidence type="ECO:0000256" key="13">
    <source>
        <dbReference type="PROSITE-ProRule" id="PRU01211"/>
    </source>
</evidence>
<feature type="domain" description="ShKT" evidence="19">
    <location>
        <begin position="380"/>
        <end position="414"/>
    </location>
</feature>
<dbReference type="PROSITE" id="PS50923">
    <property type="entry name" value="SUSHI"/>
    <property type="match status" value="1"/>
</dbReference>
<evidence type="ECO:0000256" key="2">
    <source>
        <dbReference type="ARBA" id="ARBA00022572"/>
    </source>
</evidence>
<dbReference type="PANTHER" id="PTHR19324">
    <property type="entry name" value="PERFORIN-LIKE PROTEIN 1"/>
    <property type="match status" value="1"/>
</dbReference>
<dbReference type="PROSITE" id="PS00021">
    <property type="entry name" value="KRINGLE_1"/>
    <property type="match status" value="1"/>
</dbReference>
<dbReference type="Pfam" id="PF01549">
    <property type="entry name" value="ShK"/>
    <property type="match status" value="2"/>
</dbReference>
<keyword evidence="3 13" id="KW-0645">Protease</keyword>
<dbReference type="SUPFAM" id="SSF49854">
    <property type="entry name" value="Spermadhesin, CUB domain"/>
    <property type="match status" value="1"/>
</dbReference>
<dbReference type="Pfam" id="PF00051">
    <property type="entry name" value="Kringle"/>
    <property type="match status" value="1"/>
</dbReference>
<dbReference type="CDD" id="cd00033">
    <property type="entry name" value="CCP"/>
    <property type="match status" value="1"/>
</dbReference>
<evidence type="ECO:0000256" key="8">
    <source>
        <dbReference type="ARBA" id="ARBA00023049"/>
    </source>
</evidence>
<dbReference type="InterPro" id="IPR038178">
    <property type="entry name" value="Kringle_sf"/>
</dbReference>
<feature type="domain" description="C-type lectin" evidence="16">
    <location>
        <begin position="897"/>
        <end position="1002"/>
    </location>
</feature>
<dbReference type="Gene3D" id="2.40.20.10">
    <property type="entry name" value="Plasminogen Kringle 4"/>
    <property type="match status" value="1"/>
</dbReference>
<evidence type="ECO:0000256" key="10">
    <source>
        <dbReference type="PROSITE-ProRule" id="PRU00121"/>
    </source>
</evidence>
<dbReference type="GeneID" id="101854104"/>
<dbReference type="InterPro" id="IPR016187">
    <property type="entry name" value="CTDL_fold"/>
</dbReference>
<dbReference type="InterPro" id="IPR003582">
    <property type="entry name" value="ShKT_dom"/>
</dbReference>
<dbReference type="InterPro" id="IPR024079">
    <property type="entry name" value="MetalloPept_cat_dom_sf"/>
</dbReference>
<dbReference type="InterPro" id="IPR000859">
    <property type="entry name" value="CUB_dom"/>
</dbReference>
<keyword evidence="6 13" id="KW-0378">Hydrolase</keyword>
<gene>
    <name evidence="22" type="primary">LOC101854104</name>
</gene>
<evidence type="ECO:0000256" key="12">
    <source>
        <dbReference type="PROSITE-ProRule" id="PRU01005"/>
    </source>
</evidence>
<evidence type="ECO:0000259" key="18">
    <source>
        <dbReference type="PROSITE" id="PS50923"/>
    </source>
</evidence>
<proteinExistence type="predicted"/>
<dbReference type="Pfam" id="PF01400">
    <property type="entry name" value="Astacin"/>
    <property type="match status" value="1"/>
</dbReference>
<feature type="domain" description="ShKT" evidence="19">
    <location>
        <begin position="1058"/>
        <end position="1094"/>
    </location>
</feature>
<evidence type="ECO:0000256" key="1">
    <source>
        <dbReference type="ARBA" id="ARBA00002657"/>
    </source>
</evidence>
<keyword evidence="7 13" id="KW-0862">Zinc</keyword>
<dbReference type="SMART" id="SM00254">
    <property type="entry name" value="ShKT"/>
    <property type="match status" value="4"/>
</dbReference>
<dbReference type="PROSITE" id="PS01180">
    <property type="entry name" value="CUB"/>
    <property type="match status" value="1"/>
</dbReference>
<dbReference type="Gene3D" id="3.40.390.10">
    <property type="entry name" value="Collagenase (Catalytic Domain)"/>
    <property type="match status" value="1"/>
</dbReference>
<evidence type="ECO:0000256" key="14">
    <source>
        <dbReference type="RuleBase" id="RU361183"/>
    </source>
</evidence>
<keyword evidence="9 10" id="KW-1015">Disulfide bond</keyword>
<dbReference type="SUPFAM" id="SSF57535">
    <property type="entry name" value="Complement control module/SCR domain"/>
    <property type="match status" value="1"/>
</dbReference>